<protein>
    <submittedName>
        <fullName evidence="3">Uncharacterized protein</fullName>
    </submittedName>
</protein>
<proteinExistence type="predicted"/>
<evidence type="ECO:0000256" key="1">
    <source>
        <dbReference type="SAM" id="Coils"/>
    </source>
</evidence>
<accession>A0A2B4SSY1</accession>
<sequence length="512" mass="57876">MASNTHEPNTKRQRFDQEELEDGQPRFKTITLDMKEYDDWVRALSEDKLVRIFKLGVRVQESVTFEIDVNHEFMEKVLSSQMKPIQESVSSIETEVKTQVNAVQENVSREVKTLTEDLKANVQDALNPKIKEIGDTMTDIKVQVSKQITRVQEHVNNSVSEHVTKMHASVAKIEQQVTTKVEEIKRKVTEDVGREIEGINKNVQLFKVEVYEHITGIKDALTERVDTVAERVPPLSSLSNTITQSADNIKTQINSTFQEIKSSDSQLHNELQGIKNEVHSEMKICKDKLEEISKNLVKPGVKGSVGEMTVQKILKYRFPNWSVVDVSTSGHKMGDIVATTASGKEIMIEVKNQMKSVPLQECNKFEENLTTSPGFKVGILLSLRSGISNHSSARDFEVKFLQSKNQYQIYVPNAMQDPDGNRVVWSALMAEQLAQIRLELTDSQVKGLEEICDQFKKEVDQAKICEESLKSLEMAMKKLKEDMSPFIETVRKTSTRASNANFGIQDANVNAA</sequence>
<reference evidence="4" key="1">
    <citation type="journal article" date="2017" name="bioRxiv">
        <title>Comparative analysis of the genomes of Stylophora pistillata and Acropora digitifera provides evidence for extensive differences between species of corals.</title>
        <authorList>
            <person name="Voolstra C.R."/>
            <person name="Li Y."/>
            <person name="Liew Y.J."/>
            <person name="Baumgarten S."/>
            <person name="Zoccola D."/>
            <person name="Flot J.-F."/>
            <person name="Tambutte S."/>
            <person name="Allemand D."/>
            <person name="Aranda M."/>
        </authorList>
    </citation>
    <scope>NUCLEOTIDE SEQUENCE [LARGE SCALE GENOMIC DNA]</scope>
</reference>
<comment type="caution">
    <text evidence="3">The sequence shown here is derived from an EMBL/GenBank/DDBJ whole genome shotgun (WGS) entry which is preliminary data.</text>
</comment>
<gene>
    <name evidence="3" type="ORF">AWC38_SpisGene3459</name>
</gene>
<keyword evidence="4" id="KW-1185">Reference proteome</keyword>
<dbReference type="SUPFAM" id="SSF58113">
    <property type="entry name" value="Apolipoprotein A-I"/>
    <property type="match status" value="1"/>
</dbReference>
<feature type="compositionally biased region" description="Basic and acidic residues" evidence="2">
    <location>
        <begin position="8"/>
        <end position="17"/>
    </location>
</feature>
<feature type="coiled-coil region" evidence="1">
    <location>
        <begin position="438"/>
        <end position="482"/>
    </location>
</feature>
<dbReference type="Proteomes" id="UP000225706">
    <property type="component" value="Unassembled WGS sequence"/>
</dbReference>
<evidence type="ECO:0000313" key="4">
    <source>
        <dbReference type="Proteomes" id="UP000225706"/>
    </source>
</evidence>
<dbReference type="Gene3D" id="1.20.120.20">
    <property type="entry name" value="Apolipoprotein"/>
    <property type="match status" value="1"/>
</dbReference>
<dbReference type="STRING" id="50429.A0A2B4SSY1"/>
<dbReference type="EMBL" id="LSMT01000032">
    <property type="protein sequence ID" value="PFX31708.1"/>
    <property type="molecule type" value="Genomic_DNA"/>
</dbReference>
<name>A0A2B4SSY1_STYPI</name>
<keyword evidence="1" id="KW-0175">Coiled coil</keyword>
<dbReference type="AlphaFoldDB" id="A0A2B4SSY1"/>
<feature type="region of interest" description="Disordered" evidence="2">
    <location>
        <begin position="1"/>
        <end position="21"/>
    </location>
</feature>
<organism evidence="3 4">
    <name type="scientific">Stylophora pistillata</name>
    <name type="common">Smooth cauliflower coral</name>
    <dbReference type="NCBI Taxonomy" id="50429"/>
    <lineage>
        <taxon>Eukaryota</taxon>
        <taxon>Metazoa</taxon>
        <taxon>Cnidaria</taxon>
        <taxon>Anthozoa</taxon>
        <taxon>Hexacorallia</taxon>
        <taxon>Scleractinia</taxon>
        <taxon>Astrocoeniina</taxon>
        <taxon>Pocilloporidae</taxon>
        <taxon>Stylophora</taxon>
    </lineage>
</organism>
<evidence type="ECO:0000313" key="3">
    <source>
        <dbReference type="EMBL" id="PFX31708.1"/>
    </source>
</evidence>
<evidence type="ECO:0000256" key="2">
    <source>
        <dbReference type="SAM" id="MobiDB-lite"/>
    </source>
</evidence>